<keyword evidence="3" id="KW-0440">LIM domain</keyword>
<dbReference type="GO" id="GO:0005737">
    <property type="term" value="C:cytoplasm"/>
    <property type="evidence" value="ECO:0007669"/>
    <property type="project" value="UniProtKB-SubCell"/>
</dbReference>
<sequence length="156" mass="16944">MSMNGEIKITLVGGAPYGIRIKGGAEFGVPISIENVTSNSKAANGGVKTGDVIIAINGVDVTRATHDKTKSLVSQAKDILQLTLKRGSPILSTEPAPTVNPSSAPTIMLIFIIILVRLNKHLRNILHLLPHRHQPRFRSSKNQPPYLNRKASRRLT</sequence>
<name>A0A6G3MGW5_HENSL</name>
<dbReference type="GO" id="GO:0005912">
    <property type="term" value="C:adherens junction"/>
    <property type="evidence" value="ECO:0007669"/>
    <property type="project" value="TreeGrafter"/>
</dbReference>
<evidence type="ECO:0000256" key="4">
    <source>
        <dbReference type="SAM" id="MobiDB-lite"/>
    </source>
</evidence>
<dbReference type="Gene3D" id="2.30.42.10">
    <property type="match status" value="1"/>
</dbReference>
<evidence type="ECO:0000256" key="3">
    <source>
        <dbReference type="ARBA" id="ARBA00023038"/>
    </source>
</evidence>
<dbReference type="FunFam" id="2.30.42.10:FF:000055">
    <property type="entry name" value="PDZ and LIM domain protein 3"/>
    <property type="match status" value="1"/>
</dbReference>
<keyword evidence="3" id="KW-0479">Metal-binding</keyword>
<evidence type="ECO:0000259" key="5">
    <source>
        <dbReference type="PROSITE" id="PS50106"/>
    </source>
</evidence>
<dbReference type="SMART" id="SM00228">
    <property type="entry name" value="PDZ"/>
    <property type="match status" value="1"/>
</dbReference>
<protein>
    <submittedName>
        <fullName evidence="6">PDZ and LIM domain protein 7 (Trinotate prediction)</fullName>
    </submittedName>
</protein>
<proteinExistence type="predicted"/>
<keyword evidence="3" id="KW-0862">Zinc</keyword>
<organism evidence="6">
    <name type="scientific">Henneguya salminicola</name>
    <name type="common">Myxosporean</name>
    <dbReference type="NCBI Taxonomy" id="69463"/>
    <lineage>
        <taxon>Eukaryota</taxon>
        <taxon>Metazoa</taxon>
        <taxon>Cnidaria</taxon>
        <taxon>Myxozoa</taxon>
        <taxon>Myxosporea</taxon>
        <taxon>Bivalvulida</taxon>
        <taxon>Platysporina</taxon>
        <taxon>Myxobolidae</taxon>
        <taxon>Henneguya</taxon>
    </lineage>
</organism>
<keyword evidence="2" id="KW-0963">Cytoplasm</keyword>
<evidence type="ECO:0000256" key="2">
    <source>
        <dbReference type="ARBA" id="ARBA00022490"/>
    </source>
</evidence>
<evidence type="ECO:0000256" key="1">
    <source>
        <dbReference type="ARBA" id="ARBA00004496"/>
    </source>
</evidence>
<dbReference type="PANTHER" id="PTHR24214:SF38">
    <property type="entry name" value="PDZ AND LIM DOMAIN PROTEIN ZASP-RELATED"/>
    <property type="match status" value="1"/>
</dbReference>
<comment type="subcellular location">
    <subcellularLocation>
        <location evidence="1">Cytoplasm</location>
    </subcellularLocation>
</comment>
<dbReference type="GO" id="GO:0031941">
    <property type="term" value="C:filamentous actin"/>
    <property type="evidence" value="ECO:0007669"/>
    <property type="project" value="TreeGrafter"/>
</dbReference>
<dbReference type="GO" id="GO:0061061">
    <property type="term" value="P:muscle structure development"/>
    <property type="evidence" value="ECO:0007669"/>
    <property type="project" value="TreeGrafter"/>
</dbReference>
<reference evidence="6" key="1">
    <citation type="submission" date="2018-11" db="EMBL/GenBank/DDBJ databases">
        <title>Henneguya salminicola genome and transcriptome.</title>
        <authorList>
            <person name="Yahalomi D."/>
            <person name="Atkinson S.D."/>
            <person name="Neuhof M."/>
            <person name="Chang E.S."/>
            <person name="Philippe H."/>
            <person name="Cartwright P."/>
            <person name="Bartholomew J.L."/>
            <person name="Huchon D."/>
        </authorList>
    </citation>
    <scope>NUCLEOTIDE SEQUENCE</scope>
    <source>
        <strain evidence="6">Hz1</strain>
        <tissue evidence="6">Whole</tissue>
    </source>
</reference>
<dbReference type="AlphaFoldDB" id="A0A6G3MGW5"/>
<dbReference type="GO" id="GO:0003779">
    <property type="term" value="F:actin binding"/>
    <property type="evidence" value="ECO:0007669"/>
    <property type="project" value="TreeGrafter"/>
</dbReference>
<dbReference type="GO" id="GO:0030036">
    <property type="term" value="P:actin cytoskeleton organization"/>
    <property type="evidence" value="ECO:0007669"/>
    <property type="project" value="TreeGrafter"/>
</dbReference>
<evidence type="ECO:0000313" key="6">
    <source>
        <dbReference type="EMBL" id="NDJ93211.1"/>
    </source>
</evidence>
<feature type="domain" description="PDZ" evidence="5">
    <location>
        <begin position="6"/>
        <end position="88"/>
    </location>
</feature>
<dbReference type="GO" id="GO:0001725">
    <property type="term" value="C:stress fiber"/>
    <property type="evidence" value="ECO:0007669"/>
    <property type="project" value="TreeGrafter"/>
</dbReference>
<dbReference type="SUPFAM" id="SSF50156">
    <property type="entry name" value="PDZ domain-like"/>
    <property type="match status" value="1"/>
</dbReference>
<dbReference type="InterPro" id="IPR001478">
    <property type="entry name" value="PDZ"/>
</dbReference>
<dbReference type="GO" id="GO:0051371">
    <property type="term" value="F:muscle alpha-actinin binding"/>
    <property type="evidence" value="ECO:0007669"/>
    <property type="project" value="TreeGrafter"/>
</dbReference>
<dbReference type="InterPro" id="IPR050604">
    <property type="entry name" value="PDZ-LIM_domain"/>
</dbReference>
<feature type="region of interest" description="Disordered" evidence="4">
    <location>
        <begin position="135"/>
        <end position="156"/>
    </location>
</feature>
<accession>A0A6G3MGW5</accession>
<dbReference type="PROSITE" id="PS50106">
    <property type="entry name" value="PDZ"/>
    <property type="match status" value="1"/>
</dbReference>
<dbReference type="PANTHER" id="PTHR24214">
    <property type="entry name" value="PDZ AND LIM DOMAIN PROTEIN ZASP"/>
    <property type="match status" value="1"/>
</dbReference>
<dbReference type="InterPro" id="IPR036034">
    <property type="entry name" value="PDZ_sf"/>
</dbReference>
<dbReference type="EMBL" id="GHBP01002809">
    <property type="protein sequence ID" value="NDJ93211.1"/>
    <property type="molecule type" value="Transcribed_RNA"/>
</dbReference>
<dbReference type="Pfam" id="PF00595">
    <property type="entry name" value="PDZ"/>
    <property type="match status" value="1"/>
</dbReference>